<dbReference type="GO" id="GO:0020037">
    <property type="term" value="F:heme binding"/>
    <property type="evidence" value="ECO:0007669"/>
    <property type="project" value="InterPro"/>
</dbReference>
<keyword evidence="8" id="KW-1185">Reference proteome</keyword>
<dbReference type="GO" id="GO:0009055">
    <property type="term" value="F:electron transfer activity"/>
    <property type="evidence" value="ECO:0007669"/>
    <property type="project" value="InterPro"/>
</dbReference>
<dbReference type="Proteomes" id="UP000474159">
    <property type="component" value="Unassembled WGS sequence"/>
</dbReference>
<feature type="domain" description="Cytochrome c" evidence="6">
    <location>
        <begin position="70"/>
        <end position="154"/>
    </location>
</feature>
<dbReference type="InterPro" id="IPR009056">
    <property type="entry name" value="Cyt_c-like_dom"/>
</dbReference>
<evidence type="ECO:0000256" key="3">
    <source>
        <dbReference type="ARBA" id="ARBA00023004"/>
    </source>
</evidence>
<keyword evidence="1 4" id="KW-0349">Heme</keyword>
<gene>
    <name evidence="7" type="ORF">F6X53_12590</name>
</gene>
<keyword evidence="2 4" id="KW-0479">Metal-binding</keyword>
<evidence type="ECO:0000256" key="2">
    <source>
        <dbReference type="ARBA" id="ARBA00022723"/>
    </source>
</evidence>
<accession>A0A6L3T1C5</accession>
<dbReference type="GO" id="GO:0046872">
    <property type="term" value="F:metal ion binding"/>
    <property type="evidence" value="ECO:0007669"/>
    <property type="project" value="UniProtKB-KW"/>
</dbReference>
<sequence>MSARNALALLGLLALAGCGEANMTEQDRADTWDKNAFFGKGMTMRQPVAGTVPRVDPAKEVPQPARITESMLERGAERYGIFCTPCHGRAGNGRGMIVERGFPAATLVSDRMRAESAAEIYRVIAQGHRAMYGMAQMIPSADRWAIVAYLRALQVSQNSEVAGLPEEDRARLEAPR</sequence>
<organism evidence="7 8">
    <name type="scientific">Methylobacterium soli</name>
    <dbReference type="NCBI Taxonomy" id="553447"/>
    <lineage>
        <taxon>Bacteria</taxon>
        <taxon>Pseudomonadati</taxon>
        <taxon>Pseudomonadota</taxon>
        <taxon>Alphaproteobacteria</taxon>
        <taxon>Hyphomicrobiales</taxon>
        <taxon>Methylobacteriaceae</taxon>
        <taxon>Methylobacterium</taxon>
    </lineage>
</organism>
<reference evidence="7 8" key="1">
    <citation type="submission" date="2019-09" db="EMBL/GenBank/DDBJ databases">
        <title>YIM 48816 draft genome.</title>
        <authorList>
            <person name="Jiang L."/>
        </authorList>
    </citation>
    <scope>NUCLEOTIDE SEQUENCE [LARGE SCALE GENOMIC DNA]</scope>
    <source>
        <strain evidence="7 8">YIM 48816</strain>
    </source>
</reference>
<feature type="chain" id="PRO_5026804997" evidence="5">
    <location>
        <begin position="22"/>
        <end position="176"/>
    </location>
</feature>
<dbReference type="AlphaFoldDB" id="A0A6L3T1C5"/>
<feature type="signal peptide" evidence="5">
    <location>
        <begin position="1"/>
        <end position="21"/>
    </location>
</feature>
<keyword evidence="5" id="KW-0732">Signal</keyword>
<dbReference type="RefSeq" id="WP_151000379.1">
    <property type="nucleotide sequence ID" value="NZ_BPQY01000141.1"/>
</dbReference>
<protein>
    <submittedName>
        <fullName evidence="7">Cytochrome c</fullName>
    </submittedName>
</protein>
<dbReference type="PROSITE" id="PS51257">
    <property type="entry name" value="PROKAR_LIPOPROTEIN"/>
    <property type="match status" value="1"/>
</dbReference>
<dbReference type="Pfam" id="PF13442">
    <property type="entry name" value="Cytochrome_CBB3"/>
    <property type="match status" value="1"/>
</dbReference>
<keyword evidence="3 4" id="KW-0408">Iron</keyword>
<comment type="caution">
    <text evidence="7">The sequence shown here is derived from an EMBL/GenBank/DDBJ whole genome shotgun (WGS) entry which is preliminary data.</text>
</comment>
<evidence type="ECO:0000256" key="1">
    <source>
        <dbReference type="ARBA" id="ARBA00022617"/>
    </source>
</evidence>
<dbReference type="EMBL" id="VZZK01000011">
    <property type="protein sequence ID" value="KAB1078846.1"/>
    <property type="molecule type" value="Genomic_DNA"/>
</dbReference>
<evidence type="ECO:0000256" key="5">
    <source>
        <dbReference type="SAM" id="SignalP"/>
    </source>
</evidence>
<dbReference type="PANTHER" id="PTHR40394:SF2">
    <property type="entry name" value="QUINOL:CYTOCHROME C OXIDOREDUCTASE MEMBRANE PROTEIN"/>
    <property type="match status" value="1"/>
</dbReference>
<dbReference type="PANTHER" id="PTHR40394">
    <property type="entry name" value="LIPOPROTEIN-RELATED"/>
    <property type="match status" value="1"/>
</dbReference>
<evidence type="ECO:0000313" key="7">
    <source>
        <dbReference type="EMBL" id="KAB1078846.1"/>
    </source>
</evidence>
<dbReference type="SUPFAM" id="SSF46626">
    <property type="entry name" value="Cytochrome c"/>
    <property type="match status" value="1"/>
</dbReference>
<dbReference type="OrthoDB" id="335174at2"/>
<evidence type="ECO:0000313" key="8">
    <source>
        <dbReference type="Proteomes" id="UP000474159"/>
    </source>
</evidence>
<dbReference type="PROSITE" id="PS51007">
    <property type="entry name" value="CYTC"/>
    <property type="match status" value="1"/>
</dbReference>
<proteinExistence type="predicted"/>
<evidence type="ECO:0000259" key="6">
    <source>
        <dbReference type="PROSITE" id="PS51007"/>
    </source>
</evidence>
<evidence type="ECO:0000256" key="4">
    <source>
        <dbReference type="PROSITE-ProRule" id="PRU00433"/>
    </source>
</evidence>
<name>A0A6L3T1C5_9HYPH</name>
<dbReference type="Gene3D" id="1.10.760.10">
    <property type="entry name" value="Cytochrome c-like domain"/>
    <property type="match status" value="1"/>
</dbReference>
<dbReference type="InterPro" id="IPR036909">
    <property type="entry name" value="Cyt_c-like_dom_sf"/>
</dbReference>